<dbReference type="PANTHER" id="PTHR31190">
    <property type="entry name" value="DNA-BINDING DOMAIN"/>
    <property type="match status" value="1"/>
</dbReference>
<dbReference type="InterPro" id="IPR016177">
    <property type="entry name" value="DNA-bd_dom_sf"/>
</dbReference>
<dbReference type="Pfam" id="PF00847">
    <property type="entry name" value="AP2"/>
    <property type="match status" value="1"/>
</dbReference>
<name>A0A7J7M586_9MAGN</name>
<dbReference type="Gene3D" id="3.30.730.10">
    <property type="entry name" value="AP2/ERF domain"/>
    <property type="match status" value="1"/>
</dbReference>
<evidence type="ECO:0000256" key="3">
    <source>
        <dbReference type="ARBA" id="ARBA00023015"/>
    </source>
</evidence>
<keyword evidence="4" id="KW-0238">DNA-binding</keyword>
<evidence type="ECO:0000256" key="7">
    <source>
        <dbReference type="ARBA" id="ARBA00023242"/>
    </source>
</evidence>
<proteinExistence type="predicted"/>
<protein>
    <recommendedName>
        <fullName evidence="9">AP2/ERF domain-containing protein</fullName>
    </recommendedName>
</protein>
<evidence type="ECO:0000256" key="6">
    <source>
        <dbReference type="ARBA" id="ARBA00023163"/>
    </source>
</evidence>
<feature type="region of interest" description="Disordered" evidence="8">
    <location>
        <begin position="212"/>
        <end position="238"/>
    </location>
</feature>
<evidence type="ECO:0000256" key="4">
    <source>
        <dbReference type="ARBA" id="ARBA00023125"/>
    </source>
</evidence>
<keyword evidence="3" id="KW-0805">Transcription regulation</keyword>
<dbReference type="GO" id="GO:0009873">
    <property type="term" value="P:ethylene-activated signaling pathway"/>
    <property type="evidence" value="ECO:0007669"/>
    <property type="project" value="UniProtKB-KW"/>
</dbReference>
<evidence type="ECO:0000313" key="10">
    <source>
        <dbReference type="EMBL" id="KAF6149934.1"/>
    </source>
</evidence>
<dbReference type="InterPro" id="IPR036955">
    <property type="entry name" value="AP2/ERF_dom_sf"/>
</dbReference>
<feature type="region of interest" description="Disordered" evidence="8">
    <location>
        <begin position="41"/>
        <end position="65"/>
    </location>
</feature>
<evidence type="ECO:0000256" key="8">
    <source>
        <dbReference type="SAM" id="MobiDB-lite"/>
    </source>
</evidence>
<dbReference type="PRINTS" id="PR00367">
    <property type="entry name" value="ETHRSPELEMNT"/>
</dbReference>
<gene>
    <name evidence="10" type="ORF">GIB67_008655</name>
</gene>
<dbReference type="EMBL" id="JACGCM010001775">
    <property type="protein sequence ID" value="KAF6149934.1"/>
    <property type="molecule type" value="Genomic_DNA"/>
</dbReference>
<dbReference type="InterPro" id="IPR044808">
    <property type="entry name" value="ERF_plant"/>
</dbReference>
<keyword evidence="2" id="KW-0936">Ethylene signaling pathway</keyword>
<dbReference type="InterPro" id="IPR001471">
    <property type="entry name" value="AP2/ERF_dom"/>
</dbReference>
<sequence length="281" mass="31568">MSTTTIDETRSLDLIREHLLGEFASLETFLNEFDFTNEQQSEISSSSAQSTSSHIDFVNSPSSSESVDSVLDIQVSDYLDFNGEEFTFDPTFFEFETKPQIMNLSSSSLLESKKHRKSSLNVALPRVVSVPAPKLSESEEDKKHYRGVRRRPWGKFAAEIRDPKKGGARVWLGTFENAIEAARAYDRAAFQMRGSKAILNFPLEIEISNESSSFTTGTSTNNRKRSRSSTLMKNDEQLDTKPLKQLKLEESVLPDVPLTPTSWMSAWEELPPLSPSSSHPC</sequence>
<evidence type="ECO:0000313" key="11">
    <source>
        <dbReference type="Proteomes" id="UP000541444"/>
    </source>
</evidence>
<feature type="domain" description="AP2/ERF" evidence="9">
    <location>
        <begin position="144"/>
        <end position="202"/>
    </location>
</feature>
<evidence type="ECO:0000256" key="1">
    <source>
        <dbReference type="ARBA" id="ARBA00004123"/>
    </source>
</evidence>
<keyword evidence="6" id="KW-0804">Transcription</keyword>
<organism evidence="10 11">
    <name type="scientific">Kingdonia uniflora</name>
    <dbReference type="NCBI Taxonomy" id="39325"/>
    <lineage>
        <taxon>Eukaryota</taxon>
        <taxon>Viridiplantae</taxon>
        <taxon>Streptophyta</taxon>
        <taxon>Embryophyta</taxon>
        <taxon>Tracheophyta</taxon>
        <taxon>Spermatophyta</taxon>
        <taxon>Magnoliopsida</taxon>
        <taxon>Ranunculales</taxon>
        <taxon>Circaeasteraceae</taxon>
        <taxon>Kingdonia</taxon>
    </lineage>
</organism>
<dbReference type="FunFam" id="3.30.730.10:FF:000001">
    <property type="entry name" value="Ethylene-responsive transcription factor 2"/>
    <property type="match status" value="1"/>
</dbReference>
<evidence type="ECO:0000256" key="5">
    <source>
        <dbReference type="ARBA" id="ARBA00023159"/>
    </source>
</evidence>
<feature type="compositionally biased region" description="Low complexity" evidence="8">
    <location>
        <begin position="212"/>
        <end position="221"/>
    </location>
</feature>
<comment type="subcellular location">
    <subcellularLocation>
        <location evidence="1">Nucleus</location>
    </subcellularLocation>
</comment>
<dbReference type="OrthoDB" id="1931494at2759"/>
<accession>A0A7J7M586</accession>
<keyword evidence="7" id="KW-0539">Nucleus</keyword>
<evidence type="ECO:0000259" key="9">
    <source>
        <dbReference type="PROSITE" id="PS51032"/>
    </source>
</evidence>
<dbReference type="Proteomes" id="UP000541444">
    <property type="component" value="Unassembled WGS sequence"/>
</dbReference>
<dbReference type="GO" id="GO:0005634">
    <property type="term" value="C:nucleus"/>
    <property type="evidence" value="ECO:0007669"/>
    <property type="project" value="UniProtKB-SubCell"/>
</dbReference>
<dbReference type="PROSITE" id="PS51032">
    <property type="entry name" value="AP2_ERF"/>
    <property type="match status" value="1"/>
</dbReference>
<comment type="caution">
    <text evidence="10">The sequence shown here is derived from an EMBL/GenBank/DDBJ whole genome shotgun (WGS) entry which is preliminary data.</text>
</comment>
<dbReference type="GO" id="GO:0003700">
    <property type="term" value="F:DNA-binding transcription factor activity"/>
    <property type="evidence" value="ECO:0007669"/>
    <property type="project" value="InterPro"/>
</dbReference>
<reference evidence="10 11" key="1">
    <citation type="journal article" date="2020" name="IScience">
        <title>Genome Sequencing of the Endangered Kingdonia uniflora (Circaeasteraceae, Ranunculales) Reveals Potential Mechanisms of Evolutionary Specialization.</title>
        <authorList>
            <person name="Sun Y."/>
            <person name="Deng T."/>
            <person name="Zhang A."/>
            <person name="Moore M.J."/>
            <person name="Landis J.B."/>
            <person name="Lin N."/>
            <person name="Zhang H."/>
            <person name="Zhang X."/>
            <person name="Huang J."/>
            <person name="Zhang X."/>
            <person name="Sun H."/>
            <person name="Wang H."/>
        </authorList>
    </citation>
    <scope>NUCLEOTIDE SEQUENCE [LARGE SCALE GENOMIC DNA]</scope>
    <source>
        <strain evidence="10">TB1705</strain>
        <tissue evidence="10">Leaf</tissue>
    </source>
</reference>
<keyword evidence="5" id="KW-0010">Activator</keyword>
<dbReference type="SMART" id="SM00380">
    <property type="entry name" value="AP2"/>
    <property type="match status" value="1"/>
</dbReference>
<evidence type="ECO:0000256" key="2">
    <source>
        <dbReference type="ARBA" id="ARBA00022745"/>
    </source>
</evidence>
<dbReference type="SUPFAM" id="SSF54171">
    <property type="entry name" value="DNA-binding domain"/>
    <property type="match status" value="1"/>
</dbReference>
<dbReference type="PANTHER" id="PTHR31190:SF499">
    <property type="entry name" value="ETHYLENE-RESPONSIVE TRANSCRIPTION FACTOR ERF105"/>
    <property type="match status" value="1"/>
</dbReference>
<dbReference type="GO" id="GO:0000976">
    <property type="term" value="F:transcription cis-regulatory region binding"/>
    <property type="evidence" value="ECO:0007669"/>
    <property type="project" value="UniProtKB-ARBA"/>
</dbReference>
<keyword evidence="11" id="KW-1185">Reference proteome</keyword>
<dbReference type="GO" id="GO:0006950">
    <property type="term" value="P:response to stress"/>
    <property type="evidence" value="ECO:0007669"/>
    <property type="project" value="UniProtKB-ARBA"/>
</dbReference>
<dbReference type="AlphaFoldDB" id="A0A7J7M586"/>
<dbReference type="CDD" id="cd00018">
    <property type="entry name" value="AP2"/>
    <property type="match status" value="1"/>
</dbReference>